<accession>A0ABW1CWL2</accession>
<sequence>MTEQRMPRWVKVAGIITAVAVLLFVILMLMGGHGPGRHMGAAGEATTAAANRLAA</sequence>
<protein>
    <submittedName>
        <fullName evidence="2">Uncharacterized protein</fullName>
    </submittedName>
</protein>
<keyword evidence="1" id="KW-0812">Transmembrane</keyword>
<evidence type="ECO:0000313" key="2">
    <source>
        <dbReference type="EMBL" id="MFC5828821.1"/>
    </source>
</evidence>
<evidence type="ECO:0000313" key="3">
    <source>
        <dbReference type="Proteomes" id="UP001596058"/>
    </source>
</evidence>
<dbReference type="EMBL" id="JBHSPA010000041">
    <property type="protein sequence ID" value="MFC5828821.1"/>
    <property type="molecule type" value="Genomic_DNA"/>
</dbReference>
<evidence type="ECO:0000256" key="1">
    <source>
        <dbReference type="SAM" id="Phobius"/>
    </source>
</evidence>
<proteinExistence type="predicted"/>
<dbReference type="Proteomes" id="UP001596058">
    <property type="component" value="Unassembled WGS sequence"/>
</dbReference>
<keyword evidence="3" id="KW-1185">Reference proteome</keyword>
<dbReference type="RefSeq" id="WP_379518319.1">
    <property type="nucleotide sequence ID" value="NZ_JBHSPA010000041.1"/>
</dbReference>
<comment type="caution">
    <text evidence="2">The sequence shown here is derived from an EMBL/GenBank/DDBJ whole genome shotgun (WGS) entry which is preliminary data.</text>
</comment>
<keyword evidence="1" id="KW-0472">Membrane</keyword>
<keyword evidence="1" id="KW-1133">Transmembrane helix</keyword>
<name>A0ABW1CWL2_9ACTN</name>
<reference evidence="3" key="1">
    <citation type="journal article" date="2019" name="Int. J. Syst. Evol. Microbiol.">
        <title>The Global Catalogue of Microorganisms (GCM) 10K type strain sequencing project: providing services to taxonomists for standard genome sequencing and annotation.</title>
        <authorList>
            <consortium name="The Broad Institute Genomics Platform"/>
            <consortium name="The Broad Institute Genome Sequencing Center for Infectious Disease"/>
            <person name="Wu L."/>
            <person name="Ma J."/>
        </authorList>
    </citation>
    <scope>NUCLEOTIDE SEQUENCE [LARGE SCALE GENOMIC DNA]</scope>
    <source>
        <strain evidence="3">CCUG 53903</strain>
    </source>
</reference>
<gene>
    <name evidence="2" type="ORF">ACFPZ3_33555</name>
</gene>
<organism evidence="2 3">
    <name type="scientific">Nonomuraea insulae</name>
    <dbReference type="NCBI Taxonomy" id="1616787"/>
    <lineage>
        <taxon>Bacteria</taxon>
        <taxon>Bacillati</taxon>
        <taxon>Actinomycetota</taxon>
        <taxon>Actinomycetes</taxon>
        <taxon>Streptosporangiales</taxon>
        <taxon>Streptosporangiaceae</taxon>
        <taxon>Nonomuraea</taxon>
    </lineage>
</organism>
<feature type="transmembrane region" description="Helical" evidence="1">
    <location>
        <begin position="12"/>
        <end position="30"/>
    </location>
</feature>